<dbReference type="GO" id="GO:0006310">
    <property type="term" value="P:DNA recombination"/>
    <property type="evidence" value="ECO:0007669"/>
    <property type="project" value="UniProtKB-KW"/>
</dbReference>
<sequence length="322" mass="35678">MVSENLAADVAAFLAHKRALGRKYLSEEATLHLLLVYTDQCGVTESAGLTPQLLDEFVASRSRRRARSFNHLIGVLGTFLDWAVSQQLLAATPWHGTRRRETDERLPFLLDTAQARRLLESAAALPDNPRAIGRGPTYHAIFALCYGLGLRGGEACHLLLEDIDTDRQLLVVRGGKFGKSRLVPFGPRIGELLARQLKHRQGQEGAGPGSPLFTFDGRRCVNRTSASHTFRLLAIELEFPVPAGTTAPHLHSLRHSFAVGSLLRWYREGVDPSVRLFQLSTFMGHVDPASTAVYLTITPELFSEASHRIEVFAEPAWLEEQP</sequence>
<reference evidence="3 4" key="1">
    <citation type="submission" date="2018-05" db="EMBL/GenBank/DDBJ databases">
        <title>Genetic diversity of glacier-inhabiting Cryobacterium bacteria in China and description of Cryobacterium mengkeensis sp. nov. and Arthrobacter glacialis sp. nov.</title>
        <authorList>
            <person name="Liu Q."/>
            <person name="Xin Y.-H."/>
        </authorList>
    </citation>
    <scope>NUCLEOTIDE SEQUENCE [LARGE SCALE GENOMIC DNA]</scope>
    <source>
        <strain evidence="3 4">LI2</strain>
    </source>
</reference>
<dbReference type="EMBL" id="QJVD01000073">
    <property type="protein sequence ID" value="PYI64115.1"/>
    <property type="molecule type" value="Genomic_DNA"/>
</dbReference>
<dbReference type="PROSITE" id="PS51898">
    <property type="entry name" value="TYR_RECOMBINASE"/>
    <property type="match status" value="1"/>
</dbReference>
<keyword evidence="1" id="KW-0233">DNA recombination</keyword>
<dbReference type="InterPro" id="IPR002104">
    <property type="entry name" value="Integrase_catalytic"/>
</dbReference>
<name>A0A2V5KZG5_9MICC</name>
<dbReference type="Gene3D" id="1.10.443.10">
    <property type="entry name" value="Intergrase catalytic core"/>
    <property type="match status" value="1"/>
</dbReference>
<dbReference type="InterPro" id="IPR050090">
    <property type="entry name" value="Tyrosine_recombinase_XerCD"/>
</dbReference>
<dbReference type="GO" id="GO:0015074">
    <property type="term" value="P:DNA integration"/>
    <property type="evidence" value="ECO:0007669"/>
    <property type="project" value="InterPro"/>
</dbReference>
<evidence type="ECO:0000313" key="3">
    <source>
        <dbReference type="EMBL" id="PYI64115.1"/>
    </source>
</evidence>
<dbReference type="OrthoDB" id="5464621at2"/>
<feature type="domain" description="Tyr recombinase" evidence="2">
    <location>
        <begin position="105"/>
        <end position="307"/>
    </location>
</feature>
<dbReference type="PANTHER" id="PTHR30349">
    <property type="entry name" value="PHAGE INTEGRASE-RELATED"/>
    <property type="match status" value="1"/>
</dbReference>
<accession>A0A2V5KZG5</accession>
<evidence type="ECO:0000259" key="2">
    <source>
        <dbReference type="PROSITE" id="PS51898"/>
    </source>
</evidence>
<organism evidence="3 4">
    <name type="scientific">Arthrobacter livingstonensis</name>
    <dbReference type="NCBI Taxonomy" id="670078"/>
    <lineage>
        <taxon>Bacteria</taxon>
        <taxon>Bacillati</taxon>
        <taxon>Actinomycetota</taxon>
        <taxon>Actinomycetes</taxon>
        <taxon>Micrococcales</taxon>
        <taxon>Micrococcaceae</taxon>
        <taxon>Arthrobacter</taxon>
    </lineage>
</organism>
<comment type="caution">
    <text evidence="3">The sequence shown here is derived from an EMBL/GenBank/DDBJ whole genome shotgun (WGS) entry which is preliminary data.</text>
</comment>
<dbReference type="Pfam" id="PF00589">
    <property type="entry name" value="Phage_integrase"/>
    <property type="match status" value="1"/>
</dbReference>
<keyword evidence="4" id="KW-1185">Reference proteome</keyword>
<dbReference type="SUPFAM" id="SSF56349">
    <property type="entry name" value="DNA breaking-rejoining enzymes"/>
    <property type="match status" value="1"/>
</dbReference>
<dbReference type="AlphaFoldDB" id="A0A2V5KZG5"/>
<proteinExistence type="predicted"/>
<dbReference type="InterPro" id="IPR013762">
    <property type="entry name" value="Integrase-like_cat_sf"/>
</dbReference>
<dbReference type="PANTHER" id="PTHR30349:SF64">
    <property type="entry name" value="PROPHAGE INTEGRASE INTD-RELATED"/>
    <property type="match status" value="1"/>
</dbReference>
<evidence type="ECO:0000313" key="4">
    <source>
        <dbReference type="Proteomes" id="UP000247832"/>
    </source>
</evidence>
<dbReference type="Proteomes" id="UP000247832">
    <property type="component" value="Unassembled WGS sequence"/>
</dbReference>
<evidence type="ECO:0000256" key="1">
    <source>
        <dbReference type="ARBA" id="ARBA00023172"/>
    </source>
</evidence>
<dbReference type="GO" id="GO:0003677">
    <property type="term" value="F:DNA binding"/>
    <property type="evidence" value="ECO:0007669"/>
    <property type="project" value="InterPro"/>
</dbReference>
<gene>
    <name evidence="3" type="ORF">CVV68_22675</name>
</gene>
<dbReference type="InterPro" id="IPR011010">
    <property type="entry name" value="DNA_brk_join_enz"/>
</dbReference>
<protein>
    <submittedName>
        <fullName evidence="3">Integrase</fullName>
    </submittedName>
</protein>